<accession>A0ABT7X405</accession>
<evidence type="ECO:0000256" key="1">
    <source>
        <dbReference type="SAM" id="MobiDB-lite"/>
    </source>
</evidence>
<comment type="caution">
    <text evidence="3">The sequence shown here is derived from an EMBL/GenBank/DDBJ whole genome shotgun (WGS) entry which is preliminary data.</text>
</comment>
<feature type="chain" id="PRO_5046627283" description="DUF4468 domain-containing protein" evidence="2">
    <location>
        <begin position="23"/>
        <end position="185"/>
    </location>
</feature>
<feature type="compositionally biased region" description="Basic residues" evidence="1">
    <location>
        <begin position="174"/>
        <end position="185"/>
    </location>
</feature>
<gene>
    <name evidence="3" type="ORF">QVO10_05200</name>
</gene>
<dbReference type="EMBL" id="JAUEII010000008">
    <property type="protein sequence ID" value="MDN0048787.1"/>
    <property type="molecule type" value="Genomic_DNA"/>
</dbReference>
<protein>
    <recommendedName>
        <fullName evidence="5">DUF4468 domain-containing protein</fullName>
    </recommendedName>
</protein>
<dbReference type="RefSeq" id="WP_301639237.1">
    <property type="nucleotide sequence ID" value="NZ_JAUEII010000008.1"/>
</dbReference>
<reference evidence="3" key="1">
    <citation type="submission" date="2023-06" db="EMBL/GenBank/DDBJ databases">
        <authorList>
            <person name="Zeman M."/>
            <person name="Kubasova T."/>
            <person name="Jahodarova E."/>
            <person name="Nykrynova M."/>
            <person name="Rychlik I."/>
        </authorList>
    </citation>
    <scope>NUCLEOTIDE SEQUENCE</scope>
    <source>
        <strain evidence="3">84_SSukc20</strain>
    </source>
</reference>
<evidence type="ECO:0000313" key="3">
    <source>
        <dbReference type="EMBL" id="MDN0048787.1"/>
    </source>
</evidence>
<proteinExistence type="predicted"/>
<reference evidence="3" key="2">
    <citation type="submission" date="2024-05" db="EMBL/GenBank/DDBJ databases">
        <title>Identification and characterization of horizontal gene transfer across gut microbiota members of farm animals based on homology search.</title>
        <authorList>
            <person name="Schwarzerova J."/>
            <person name="Nykrynova M."/>
            <person name="Jureckova K."/>
            <person name="Cejkova D."/>
            <person name="Rychlik I."/>
        </authorList>
    </citation>
    <scope>NUCLEOTIDE SEQUENCE</scope>
    <source>
        <strain evidence="3">84_SSukc20</strain>
    </source>
</reference>
<evidence type="ECO:0000313" key="4">
    <source>
        <dbReference type="Proteomes" id="UP001167871"/>
    </source>
</evidence>
<sequence>MNKQYLTLMIMALLCINLNVNAQQDLQNFINEFKSSIELPEYYNGKQLMARTPYEVRNMYIKNGILFFQYTTGNQSYTSNYSVEIDLNKVEIKKGTDFNYSAWFAGPGSIVVRKTGNEPETILVDWFTFACKSEGMRERIYKELTSIQIPFKTQTTLYTKKSPKRPLNKDSKTSPKKSKSGKYAQ</sequence>
<evidence type="ECO:0000256" key="2">
    <source>
        <dbReference type="SAM" id="SignalP"/>
    </source>
</evidence>
<name>A0ABT7X405_9BACE</name>
<evidence type="ECO:0008006" key="5">
    <source>
        <dbReference type="Google" id="ProtNLM"/>
    </source>
</evidence>
<organism evidence="3 4">
    <name type="scientific">Bacteroides gallinaceum</name>
    <dbReference type="NCBI Taxonomy" id="1462571"/>
    <lineage>
        <taxon>Bacteria</taxon>
        <taxon>Pseudomonadati</taxon>
        <taxon>Bacteroidota</taxon>
        <taxon>Bacteroidia</taxon>
        <taxon>Bacteroidales</taxon>
        <taxon>Bacteroidaceae</taxon>
        <taxon>Bacteroides</taxon>
    </lineage>
</organism>
<keyword evidence="4" id="KW-1185">Reference proteome</keyword>
<keyword evidence="2" id="KW-0732">Signal</keyword>
<feature type="region of interest" description="Disordered" evidence="1">
    <location>
        <begin position="159"/>
        <end position="185"/>
    </location>
</feature>
<dbReference type="Proteomes" id="UP001167871">
    <property type="component" value="Unassembled WGS sequence"/>
</dbReference>
<feature type="signal peptide" evidence="2">
    <location>
        <begin position="1"/>
        <end position="22"/>
    </location>
</feature>